<comment type="caution">
    <text evidence="2">The sequence shown here is derived from an EMBL/GenBank/DDBJ whole genome shotgun (WGS) entry which is preliminary data.</text>
</comment>
<feature type="domain" description="Aminoglycoside phosphotransferase" evidence="1">
    <location>
        <begin position="34"/>
        <end position="256"/>
    </location>
</feature>
<gene>
    <name evidence="2" type="ORF">GCM10009789_13060</name>
</gene>
<dbReference type="PANTHER" id="PTHR47829">
    <property type="entry name" value="HYDROLASE, PUTATIVE (AFU_ORTHOLOGUE AFUA_1G12880)-RELATED"/>
    <property type="match status" value="1"/>
</dbReference>
<dbReference type="PANTHER" id="PTHR47829:SF1">
    <property type="entry name" value="HAD FAMILY PHOSPHATASE"/>
    <property type="match status" value="1"/>
</dbReference>
<dbReference type="CDD" id="cd05154">
    <property type="entry name" value="ACAD10_11_N-like"/>
    <property type="match status" value="1"/>
</dbReference>
<sequence>MTDTAGTLAGLDLVALRVYLAERLPGGLSGELSAELIAGGRSNLTYLLDDGDRRWVLRRPPLGHVLETAHDMGREYRVLSALAPTPVPVPQPFLLCADVSVIGAPFYLMEYAEGTVYRTADQLRYLSPRTAQSLADALVDTLGVLHEVDPARVGLSELGRADGYLERQVRRWGKQLAASRSRDIPGIDRLGERLAQDVPRSSRTAVVHGDYRLDNVVVEERAGVPRIRAVLDWEMATIGDPLTDLASMLVWWDGIAGMNSPVAAVPGEWPAFPSGSRLLERYAAGHPVAFGNMPWYLGFAYYKLAAIFESIHFRDLRGHTVGAGFDRLAELVAPLVDRGHRALDG</sequence>
<dbReference type="InterPro" id="IPR011009">
    <property type="entry name" value="Kinase-like_dom_sf"/>
</dbReference>
<name>A0ABP4NHQ5_9ACTN</name>
<dbReference type="Gene3D" id="3.30.200.20">
    <property type="entry name" value="Phosphorylase Kinase, domain 1"/>
    <property type="match status" value="1"/>
</dbReference>
<organism evidence="2 3">
    <name type="scientific">Kribbella sancticallisti</name>
    <dbReference type="NCBI Taxonomy" id="460087"/>
    <lineage>
        <taxon>Bacteria</taxon>
        <taxon>Bacillati</taxon>
        <taxon>Actinomycetota</taxon>
        <taxon>Actinomycetes</taxon>
        <taxon>Propionibacteriales</taxon>
        <taxon>Kribbellaceae</taxon>
        <taxon>Kribbella</taxon>
    </lineage>
</organism>
<dbReference type="InterPro" id="IPR052898">
    <property type="entry name" value="ACAD10-like"/>
</dbReference>
<dbReference type="Gene3D" id="3.90.1200.10">
    <property type="match status" value="1"/>
</dbReference>
<evidence type="ECO:0000313" key="3">
    <source>
        <dbReference type="Proteomes" id="UP001500393"/>
    </source>
</evidence>
<evidence type="ECO:0000259" key="1">
    <source>
        <dbReference type="Pfam" id="PF01636"/>
    </source>
</evidence>
<dbReference type="Proteomes" id="UP001500393">
    <property type="component" value="Unassembled WGS sequence"/>
</dbReference>
<keyword evidence="3" id="KW-1185">Reference proteome</keyword>
<dbReference type="SUPFAM" id="SSF56112">
    <property type="entry name" value="Protein kinase-like (PK-like)"/>
    <property type="match status" value="1"/>
</dbReference>
<proteinExistence type="predicted"/>
<dbReference type="InterPro" id="IPR002575">
    <property type="entry name" value="Aminoglycoside_PTrfase"/>
</dbReference>
<dbReference type="InterPro" id="IPR041726">
    <property type="entry name" value="ACAD10_11_N"/>
</dbReference>
<accession>A0ABP4NHQ5</accession>
<dbReference type="RefSeq" id="WP_344210836.1">
    <property type="nucleotide sequence ID" value="NZ_BAAAOS010000010.1"/>
</dbReference>
<protein>
    <submittedName>
        <fullName evidence="2">Phosphotransferase family protein</fullName>
    </submittedName>
</protein>
<evidence type="ECO:0000313" key="2">
    <source>
        <dbReference type="EMBL" id="GAA1561205.1"/>
    </source>
</evidence>
<dbReference type="EMBL" id="BAAAOS010000010">
    <property type="protein sequence ID" value="GAA1561205.1"/>
    <property type="molecule type" value="Genomic_DNA"/>
</dbReference>
<dbReference type="Pfam" id="PF01636">
    <property type="entry name" value="APH"/>
    <property type="match status" value="1"/>
</dbReference>
<reference evidence="3" key="1">
    <citation type="journal article" date="2019" name="Int. J. Syst. Evol. Microbiol.">
        <title>The Global Catalogue of Microorganisms (GCM) 10K type strain sequencing project: providing services to taxonomists for standard genome sequencing and annotation.</title>
        <authorList>
            <consortium name="The Broad Institute Genomics Platform"/>
            <consortium name="The Broad Institute Genome Sequencing Center for Infectious Disease"/>
            <person name="Wu L."/>
            <person name="Ma J."/>
        </authorList>
    </citation>
    <scope>NUCLEOTIDE SEQUENCE [LARGE SCALE GENOMIC DNA]</scope>
    <source>
        <strain evidence="3">JCM 14969</strain>
    </source>
</reference>